<dbReference type="InterPro" id="IPR005706">
    <property type="entry name" value="Ribosomal_uS2_bac/mit/plastid"/>
</dbReference>
<dbReference type="PANTHER" id="PTHR12534">
    <property type="entry name" value="30S RIBOSOMAL PROTEIN S2 PROKARYOTIC AND ORGANELLAR"/>
    <property type="match status" value="1"/>
</dbReference>
<name>A0A1F5F7A3_9BACT</name>
<accession>A0A1F5F7A3</accession>
<evidence type="ECO:0000256" key="1">
    <source>
        <dbReference type="ARBA" id="ARBA00006242"/>
    </source>
</evidence>
<comment type="similarity">
    <text evidence="1 5">Belongs to the universal ribosomal protein uS2 family.</text>
</comment>
<dbReference type="SUPFAM" id="SSF52313">
    <property type="entry name" value="Ribosomal protein S2"/>
    <property type="match status" value="1"/>
</dbReference>
<comment type="caution">
    <text evidence="6">The sequence shown here is derived from an EMBL/GenBank/DDBJ whole genome shotgun (WGS) entry which is preliminary data.</text>
</comment>
<dbReference type="InterPro" id="IPR001865">
    <property type="entry name" value="Ribosomal_uS2"/>
</dbReference>
<evidence type="ECO:0000256" key="2">
    <source>
        <dbReference type="ARBA" id="ARBA00022980"/>
    </source>
</evidence>
<dbReference type="Gene3D" id="3.40.50.10490">
    <property type="entry name" value="Glucose-6-phosphate isomerase like protein, domain 1"/>
    <property type="match status" value="1"/>
</dbReference>
<gene>
    <name evidence="5" type="primary">rpsB</name>
    <name evidence="6" type="ORF">A2228_02420</name>
</gene>
<dbReference type="CDD" id="cd01425">
    <property type="entry name" value="RPS2"/>
    <property type="match status" value="1"/>
</dbReference>
<evidence type="ECO:0000256" key="5">
    <source>
        <dbReference type="HAMAP-Rule" id="MF_00291"/>
    </source>
</evidence>
<keyword evidence="2 5" id="KW-0689">Ribosomal protein</keyword>
<reference evidence="6 7" key="1">
    <citation type="journal article" date="2016" name="Nat. Commun.">
        <title>Thousands of microbial genomes shed light on interconnected biogeochemical processes in an aquifer system.</title>
        <authorList>
            <person name="Anantharaman K."/>
            <person name="Brown C.T."/>
            <person name="Hug L.A."/>
            <person name="Sharon I."/>
            <person name="Castelle C.J."/>
            <person name="Probst A.J."/>
            <person name="Thomas B.C."/>
            <person name="Singh A."/>
            <person name="Wilkins M.J."/>
            <person name="Karaoz U."/>
            <person name="Brodie E.L."/>
            <person name="Williams K.H."/>
            <person name="Hubbard S.S."/>
            <person name="Banfield J.F."/>
        </authorList>
    </citation>
    <scope>NUCLEOTIDE SEQUENCE [LARGE SCALE GENOMIC DNA]</scope>
</reference>
<dbReference type="GO" id="GO:0015935">
    <property type="term" value="C:small ribosomal subunit"/>
    <property type="evidence" value="ECO:0007669"/>
    <property type="project" value="InterPro"/>
</dbReference>
<evidence type="ECO:0000313" key="7">
    <source>
        <dbReference type="Proteomes" id="UP000176191"/>
    </source>
</evidence>
<dbReference type="InterPro" id="IPR023591">
    <property type="entry name" value="Ribosomal_uS2_flav_dom_sf"/>
</dbReference>
<dbReference type="HAMAP" id="MF_00291_B">
    <property type="entry name" value="Ribosomal_uS2_B"/>
    <property type="match status" value="1"/>
</dbReference>
<dbReference type="PRINTS" id="PR00395">
    <property type="entry name" value="RIBOSOMALS2"/>
</dbReference>
<keyword evidence="3 5" id="KW-0687">Ribonucleoprotein</keyword>
<dbReference type="Pfam" id="PF00318">
    <property type="entry name" value="Ribosomal_S2"/>
    <property type="match status" value="1"/>
</dbReference>
<evidence type="ECO:0000256" key="4">
    <source>
        <dbReference type="ARBA" id="ARBA00035256"/>
    </source>
</evidence>
<dbReference type="PANTHER" id="PTHR12534:SF0">
    <property type="entry name" value="SMALL RIBOSOMAL SUBUNIT PROTEIN US2M"/>
    <property type="match status" value="1"/>
</dbReference>
<dbReference type="GO" id="GO:0003735">
    <property type="term" value="F:structural constituent of ribosome"/>
    <property type="evidence" value="ECO:0007669"/>
    <property type="project" value="InterPro"/>
</dbReference>
<dbReference type="GO" id="GO:0006412">
    <property type="term" value="P:translation"/>
    <property type="evidence" value="ECO:0007669"/>
    <property type="project" value="UniProtKB-UniRule"/>
</dbReference>
<dbReference type="EMBL" id="MFAK01000012">
    <property type="protein sequence ID" value="OGD75244.1"/>
    <property type="molecule type" value="Genomic_DNA"/>
</dbReference>
<proteinExistence type="inferred from homology"/>
<dbReference type="NCBIfam" id="TIGR01011">
    <property type="entry name" value="rpsB_bact"/>
    <property type="match status" value="1"/>
</dbReference>
<sequence>MLETGMHFGHSVKRRNPRMDKYVYAIKNGVQIFDLVKTREKLGEACEYLTEAIAKGGQILLVGTKGQAAPTIKAEAERLGVPYIANRWVGGLFTNWEQIKNRIAKLVEMKKKFEAGDYKKYTKKEQVILKREMDRLERMYGGVVLLTKLPDLVFIVDPIRENTAMAESIAKEIPIVAICDTNCDPTFITKVIPANDDALKAVVMLLESVSKAIEKGLKLAKDQAKGKV</sequence>
<dbReference type="Gene3D" id="1.10.287.610">
    <property type="entry name" value="Helix hairpin bin"/>
    <property type="match status" value="1"/>
</dbReference>
<protein>
    <recommendedName>
        <fullName evidence="4 5">Small ribosomal subunit protein uS2</fullName>
    </recommendedName>
</protein>
<organism evidence="6 7">
    <name type="scientific">Candidatus Collierbacteria bacterium RIFOXYA2_FULL_46_10</name>
    <dbReference type="NCBI Taxonomy" id="1817726"/>
    <lineage>
        <taxon>Bacteria</taxon>
        <taxon>Candidatus Collieribacteriota</taxon>
    </lineage>
</organism>
<evidence type="ECO:0000256" key="3">
    <source>
        <dbReference type="ARBA" id="ARBA00023274"/>
    </source>
</evidence>
<dbReference type="AlphaFoldDB" id="A0A1F5F7A3"/>
<evidence type="ECO:0000313" key="6">
    <source>
        <dbReference type="EMBL" id="OGD75244.1"/>
    </source>
</evidence>
<dbReference type="Proteomes" id="UP000176191">
    <property type="component" value="Unassembled WGS sequence"/>
</dbReference>